<reference evidence="2" key="1">
    <citation type="submission" date="2022-07" db="EMBL/GenBank/DDBJ databases">
        <authorList>
            <person name="Macas J."/>
            <person name="Novak P."/>
            <person name="Neumann P."/>
        </authorList>
    </citation>
    <scope>NUCLEOTIDE SEQUENCE</scope>
</reference>
<keyword evidence="3" id="KW-1185">Reference proteome</keyword>
<dbReference type="Proteomes" id="UP001152523">
    <property type="component" value="Unassembled WGS sequence"/>
</dbReference>
<organism evidence="2 3">
    <name type="scientific">Cuscuta epithymum</name>
    <dbReference type="NCBI Taxonomy" id="186058"/>
    <lineage>
        <taxon>Eukaryota</taxon>
        <taxon>Viridiplantae</taxon>
        <taxon>Streptophyta</taxon>
        <taxon>Embryophyta</taxon>
        <taxon>Tracheophyta</taxon>
        <taxon>Spermatophyta</taxon>
        <taxon>Magnoliopsida</taxon>
        <taxon>eudicotyledons</taxon>
        <taxon>Gunneridae</taxon>
        <taxon>Pentapetalae</taxon>
        <taxon>asterids</taxon>
        <taxon>lamiids</taxon>
        <taxon>Solanales</taxon>
        <taxon>Convolvulaceae</taxon>
        <taxon>Cuscuteae</taxon>
        <taxon>Cuscuta</taxon>
        <taxon>Cuscuta subgen. Cuscuta</taxon>
    </lineage>
</organism>
<feature type="region of interest" description="Disordered" evidence="1">
    <location>
        <begin position="1"/>
        <end position="62"/>
    </location>
</feature>
<protein>
    <submittedName>
        <fullName evidence="2">Uncharacterized protein</fullName>
    </submittedName>
</protein>
<evidence type="ECO:0000313" key="3">
    <source>
        <dbReference type="Proteomes" id="UP001152523"/>
    </source>
</evidence>
<sequence>MAENSSKLPGNDGSREPSNGQPLPLPGFSADQRKSLISAFGNSTDSNDRMAGPCLEKADWNG</sequence>
<proteinExistence type="predicted"/>
<name>A0AAV0EB70_9ASTE</name>
<evidence type="ECO:0000313" key="2">
    <source>
        <dbReference type="EMBL" id="CAH9121127.1"/>
    </source>
</evidence>
<gene>
    <name evidence="2" type="ORF">CEPIT_LOCUS23461</name>
</gene>
<comment type="caution">
    <text evidence="2">The sequence shown here is derived from an EMBL/GenBank/DDBJ whole genome shotgun (WGS) entry which is preliminary data.</text>
</comment>
<dbReference type="AlphaFoldDB" id="A0AAV0EB70"/>
<accession>A0AAV0EB70</accession>
<dbReference type="EMBL" id="CAMAPF010000919">
    <property type="protein sequence ID" value="CAH9121127.1"/>
    <property type="molecule type" value="Genomic_DNA"/>
</dbReference>
<evidence type="ECO:0000256" key="1">
    <source>
        <dbReference type="SAM" id="MobiDB-lite"/>
    </source>
</evidence>